<dbReference type="AlphaFoldDB" id="A0A7H0VF60"/>
<evidence type="ECO:0000313" key="9">
    <source>
        <dbReference type="EMBL" id="QNR24358.1"/>
    </source>
</evidence>
<keyword evidence="10" id="KW-1185">Reference proteome</keyword>
<dbReference type="RefSeq" id="WP_210758885.1">
    <property type="nucleotide sequence ID" value="NZ_CP060139.1"/>
</dbReference>
<dbReference type="GO" id="GO:0009055">
    <property type="term" value="F:electron transfer activity"/>
    <property type="evidence" value="ECO:0007669"/>
    <property type="project" value="InterPro"/>
</dbReference>
<dbReference type="PANTHER" id="PTHR30600:SF10">
    <property type="entry name" value="BLL6722 PROTEIN"/>
    <property type="match status" value="1"/>
</dbReference>
<dbReference type="GO" id="GO:0030313">
    <property type="term" value="C:cell envelope"/>
    <property type="evidence" value="ECO:0007669"/>
    <property type="project" value="UniProtKB-SubCell"/>
</dbReference>
<dbReference type="InterPro" id="IPR009056">
    <property type="entry name" value="Cyt_c-like_dom"/>
</dbReference>
<dbReference type="GO" id="GO:0046872">
    <property type="term" value="F:metal ion binding"/>
    <property type="evidence" value="ECO:0007669"/>
    <property type="project" value="UniProtKB-KW"/>
</dbReference>
<evidence type="ECO:0000313" key="10">
    <source>
        <dbReference type="Proteomes" id="UP000516305"/>
    </source>
</evidence>
<keyword evidence="3 7" id="KW-0479">Metal-binding</keyword>
<protein>
    <submittedName>
        <fullName evidence="9">C-type cytochrome</fullName>
    </submittedName>
</protein>
<evidence type="ECO:0000256" key="6">
    <source>
        <dbReference type="ARBA" id="ARBA00023004"/>
    </source>
</evidence>
<dbReference type="KEGG" id="chyd:H4K34_00545"/>
<dbReference type="InterPro" id="IPR051395">
    <property type="entry name" value="Cytochrome_c_Peroxidase/MauG"/>
</dbReference>
<dbReference type="EMBL" id="CP060139">
    <property type="protein sequence ID" value="QNR24358.1"/>
    <property type="molecule type" value="Genomic_DNA"/>
</dbReference>
<evidence type="ECO:0000256" key="7">
    <source>
        <dbReference type="PROSITE-ProRule" id="PRU00433"/>
    </source>
</evidence>
<dbReference type="InterPro" id="IPR004852">
    <property type="entry name" value="Di-haem_cyt_c_peroxidsae"/>
</dbReference>
<dbReference type="GO" id="GO:0020037">
    <property type="term" value="F:heme binding"/>
    <property type="evidence" value="ECO:0007669"/>
    <property type="project" value="InterPro"/>
</dbReference>
<dbReference type="PANTHER" id="PTHR30600">
    <property type="entry name" value="CYTOCHROME C PEROXIDASE-RELATED"/>
    <property type="match status" value="1"/>
</dbReference>
<gene>
    <name evidence="9" type="ORF">H4K34_00545</name>
</gene>
<dbReference type="Pfam" id="PF03150">
    <property type="entry name" value="CCP_MauG"/>
    <property type="match status" value="1"/>
</dbReference>
<accession>A0A7H0VF60</accession>
<dbReference type="GO" id="GO:0004130">
    <property type="term" value="F:cytochrome-c peroxidase activity"/>
    <property type="evidence" value="ECO:0007669"/>
    <property type="project" value="TreeGrafter"/>
</dbReference>
<proteinExistence type="predicted"/>
<feature type="domain" description="Cytochrome c" evidence="8">
    <location>
        <begin position="238"/>
        <end position="368"/>
    </location>
</feature>
<evidence type="ECO:0000256" key="3">
    <source>
        <dbReference type="ARBA" id="ARBA00022723"/>
    </source>
</evidence>
<comment type="subcellular location">
    <subcellularLocation>
        <location evidence="1">Cell envelope</location>
    </subcellularLocation>
</comment>
<evidence type="ECO:0000256" key="1">
    <source>
        <dbReference type="ARBA" id="ARBA00004196"/>
    </source>
</evidence>
<sequence>MIKPIFTIAIAILFLCSCQKDRSSSGISSSGPNSSSLLRPELPESPFNYAQQNLPNYLLAGPVANADNTPADNAISNAGATLGRVLFYDKQMSANATIACASCHQIENGFSDPATLSFGFENGETGRHSMSLANSRFYANGHFFWDERANSLEEQVLMPIQDGVEMGMTLDSLIARIEGLDYYPELFVAAFGSDEINSDRISKALAQFIRSMVSFNSKYDLGLQEVNNRNLDFPNFSAEENLGKSLFFSPAIGCAACHGTDAFIAPGPRNNGLDLTNADDQGIGGQNGNPNQVGQFKVGSLKNIELTAPYMHDGRFNTLEEVIEHYSSGVQNNPNLSIPLRLPNGGVRLLNLSEAEKSALVAFLKTLSDPVISNDEKFSDPFSKS</sequence>
<evidence type="ECO:0000256" key="2">
    <source>
        <dbReference type="ARBA" id="ARBA00022617"/>
    </source>
</evidence>
<keyword evidence="2 7" id="KW-0349">Heme</keyword>
<dbReference type="Proteomes" id="UP000516305">
    <property type="component" value="Chromosome"/>
</dbReference>
<keyword evidence="5" id="KW-0560">Oxidoreductase</keyword>
<keyword evidence="4" id="KW-0732">Signal</keyword>
<organism evidence="9 10">
    <name type="scientific">Croceimicrobium hydrocarbonivorans</name>
    <dbReference type="NCBI Taxonomy" id="2761580"/>
    <lineage>
        <taxon>Bacteria</taxon>
        <taxon>Pseudomonadati</taxon>
        <taxon>Bacteroidota</taxon>
        <taxon>Flavobacteriia</taxon>
        <taxon>Flavobacteriales</taxon>
        <taxon>Owenweeksiaceae</taxon>
        <taxon>Croceimicrobium</taxon>
    </lineage>
</organism>
<evidence type="ECO:0000259" key="8">
    <source>
        <dbReference type="PROSITE" id="PS51007"/>
    </source>
</evidence>
<dbReference type="PROSITE" id="PS51007">
    <property type="entry name" value="CYTC"/>
    <property type="match status" value="1"/>
</dbReference>
<dbReference type="Gene3D" id="1.10.760.10">
    <property type="entry name" value="Cytochrome c-like domain"/>
    <property type="match status" value="2"/>
</dbReference>
<dbReference type="InterPro" id="IPR036909">
    <property type="entry name" value="Cyt_c-like_dom_sf"/>
</dbReference>
<dbReference type="SUPFAM" id="SSF46626">
    <property type="entry name" value="Cytochrome c"/>
    <property type="match status" value="2"/>
</dbReference>
<evidence type="ECO:0000256" key="5">
    <source>
        <dbReference type="ARBA" id="ARBA00023002"/>
    </source>
</evidence>
<evidence type="ECO:0000256" key="4">
    <source>
        <dbReference type="ARBA" id="ARBA00022729"/>
    </source>
</evidence>
<dbReference type="PROSITE" id="PS51257">
    <property type="entry name" value="PROKAR_LIPOPROTEIN"/>
    <property type="match status" value="1"/>
</dbReference>
<keyword evidence="6 7" id="KW-0408">Iron</keyword>
<name>A0A7H0VF60_9FLAO</name>
<reference evidence="9 10" key="1">
    <citation type="submission" date="2020-08" db="EMBL/GenBank/DDBJ databases">
        <title>Croceimicrobium hydrocarbonivorans gen. nov., sp. nov., a novel marine bacterium isolated from a bacterial consortium that degrades polyethylene terephthalate.</title>
        <authorList>
            <person name="Liu R."/>
        </authorList>
    </citation>
    <scope>NUCLEOTIDE SEQUENCE [LARGE SCALE GENOMIC DNA]</scope>
    <source>
        <strain evidence="9 10">A20-9</strain>
    </source>
</reference>